<feature type="non-terminal residue" evidence="1">
    <location>
        <position position="83"/>
    </location>
</feature>
<organism evidence="1 2">
    <name type="scientific">Belnapia mucosa</name>
    <dbReference type="NCBI Taxonomy" id="2804532"/>
    <lineage>
        <taxon>Bacteria</taxon>
        <taxon>Pseudomonadati</taxon>
        <taxon>Pseudomonadota</taxon>
        <taxon>Alphaproteobacteria</taxon>
        <taxon>Acetobacterales</taxon>
        <taxon>Roseomonadaceae</taxon>
        <taxon>Belnapia</taxon>
    </lineage>
</organism>
<dbReference type="InterPro" id="IPR042099">
    <property type="entry name" value="ANL_N_sf"/>
</dbReference>
<dbReference type="SUPFAM" id="SSF56801">
    <property type="entry name" value="Acetyl-CoA synthetase-like"/>
    <property type="match status" value="1"/>
</dbReference>
<dbReference type="Proteomes" id="UP000606490">
    <property type="component" value="Unassembled WGS sequence"/>
</dbReference>
<dbReference type="PANTHER" id="PTHR24095">
    <property type="entry name" value="ACETYL-COENZYME A SYNTHETASE"/>
    <property type="match status" value="1"/>
</dbReference>
<sequence length="83" mass="8832">TSYYTAPTLIRSLMGWHPDGVPAEYDLSSIRLIGTVGEAVNPEAWVWARTQIGRDALDRLDGQAAAAGRAPVPRDGAVGVPMV</sequence>
<comment type="caution">
    <text evidence="1">The sequence shown here is derived from an EMBL/GenBank/DDBJ whole genome shotgun (WGS) entry which is preliminary data.</text>
</comment>
<reference evidence="1 2" key="1">
    <citation type="submission" date="2021-01" db="EMBL/GenBank/DDBJ databases">
        <title>Belnapia mucosa sp. nov. and Belnapia arida sp. nov., isolated from the Tabernas Desert (Almeria, Spain).</title>
        <authorList>
            <person name="Molina-Menor E."/>
            <person name="Vidal-Verdu A."/>
            <person name="Calonge A."/>
            <person name="Satari L."/>
            <person name="Pereto Magraner J."/>
            <person name="Porcar Miralles M."/>
        </authorList>
    </citation>
    <scope>NUCLEOTIDE SEQUENCE [LARGE SCALE GENOMIC DNA]</scope>
    <source>
        <strain evidence="1 2">T6</strain>
    </source>
</reference>
<evidence type="ECO:0000313" key="2">
    <source>
        <dbReference type="Proteomes" id="UP000606490"/>
    </source>
</evidence>
<keyword evidence="2" id="KW-1185">Reference proteome</keyword>
<accession>A0ABS1VDA1</accession>
<gene>
    <name evidence="1" type="ORF">JMJ55_30650</name>
</gene>
<name>A0ABS1VDA1_9PROT</name>
<proteinExistence type="predicted"/>
<evidence type="ECO:0000313" key="1">
    <source>
        <dbReference type="EMBL" id="MBL6459654.1"/>
    </source>
</evidence>
<dbReference type="PANTHER" id="PTHR24095:SF14">
    <property type="entry name" value="ACETYL-COENZYME A SYNTHETASE 1"/>
    <property type="match status" value="1"/>
</dbReference>
<dbReference type="EMBL" id="JAEUXJ010000129">
    <property type="protein sequence ID" value="MBL6459654.1"/>
    <property type="molecule type" value="Genomic_DNA"/>
</dbReference>
<feature type="non-terminal residue" evidence="1">
    <location>
        <position position="1"/>
    </location>
</feature>
<dbReference type="Gene3D" id="3.40.50.12780">
    <property type="entry name" value="N-terminal domain of ligase-like"/>
    <property type="match status" value="1"/>
</dbReference>
<protein>
    <submittedName>
        <fullName evidence="1">Acetyl-coenzyme A synthetase</fullName>
    </submittedName>
</protein>